<protein>
    <recommendedName>
        <fullName evidence="1">Major sperm protein</fullName>
    </recommendedName>
</protein>
<dbReference type="Proteomes" id="UP000230423">
    <property type="component" value="Unassembled WGS sequence"/>
</dbReference>
<dbReference type="Gene3D" id="2.60.40.10">
    <property type="entry name" value="Immunoglobulins"/>
    <property type="match status" value="1"/>
</dbReference>
<evidence type="ECO:0000256" key="2">
    <source>
        <dbReference type="SAM" id="MobiDB-lite"/>
    </source>
</evidence>
<feature type="compositionally biased region" description="Basic and acidic residues" evidence="2">
    <location>
        <begin position="26"/>
        <end position="36"/>
    </location>
</feature>
<dbReference type="InterPro" id="IPR008962">
    <property type="entry name" value="PapD-like_sf"/>
</dbReference>
<dbReference type="EMBL" id="KZ345327">
    <property type="protein sequence ID" value="PIO74139.1"/>
    <property type="molecule type" value="Genomic_DNA"/>
</dbReference>
<comment type="function">
    <text evidence="1">Central component in molecular interactions underlying sperm crawling. Forms an extensive filament system that extends from sperm villipoda, along the leading edge of the pseudopod.</text>
</comment>
<dbReference type="PANTHER" id="PTHR22947:SF7">
    <property type="entry name" value="MSP DOMAIN-CONTAINING PROTEIN-RELATED"/>
    <property type="match status" value="1"/>
</dbReference>
<sequence>MCGECQRLGLILRTPRVHRKQVSPFQKDKDKNKNKEGNIVPPTSVTADPAQAKVAAKGGKWTQQINNRGDKKLIFKIRCSNNNAYRVSPVFGFIDASGNTNIEVIRLSGAPKEDKLVVQYAVAPADATDAQTAFAQLQPTGNLVVNVVAA</sequence>
<evidence type="ECO:0000256" key="1">
    <source>
        <dbReference type="RuleBase" id="RU003425"/>
    </source>
</evidence>
<feature type="domain" description="MSP" evidence="3">
    <location>
        <begin position="36"/>
        <end position="150"/>
    </location>
</feature>
<dbReference type="InterPro" id="IPR000535">
    <property type="entry name" value="MSP_dom"/>
</dbReference>
<evidence type="ECO:0000259" key="3">
    <source>
        <dbReference type="PROSITE" id="PS50202"/>
    </source>
</evidence>
<evidence type="ECO:0000313" key="4">
    <source>
        <dbReference type="EMBL" id="PIO74139.1"/>
    </source>
</evidence>
<dbReference type="OrthoDB" id="264603at2759"/>
<keyword evidence="1" id="KW-0206">Cytoskeleton</keyword>
<reference evidence="4 5" key="1">
    <citation type="submission" date="2015-09" db="EMBL/GenBank/DDBJ databases">
        <title>Draft genome of the parasitic nematode Teladorsagia circumcincta isolate WARC Sus (inbred).</title>
        <authorList>
            <person name="Mitreva M."/>
        </authorList>
    </citation>
    <scope>NUCLEOTIDE SEQUENCE [LARGE SCALE GENOMIC DNA]</scope>
    <source>
        <strain evidence="4 5">S</strain>
    </source>
</reference>
<keyword evidence="1" id="KW-0963">Cytoplasm</keyword>
<feature type="region of interest" description="Disordered" evidence="2">
    <location>
        <begin position="19"/>
        <end position="51"/>
    </location>
</feature>
<dbReference type="Pfam" id="PF00635">
    <property type="entry name" value="Motile_Sperm"/>
    <property type="match status" value="1"/>
</dbReference>
<dbReference type="PROSITE" id="PS50202">
    <property type="entry name" value="MSP"/>
    <property type="match status" value="1"/>
</dbReference>
<accession>A0A2G9UV50</accession>
<dbReference type="PANTHER" id="PTHR22947">
    <property type="entry name" value="MAJOR SPERM PROTEIN"/>
    <property type="match status" value="1"/>
</dbReference>
<dbReference type="InterPro" id="IPR013783">
    <property type="entry name" value="Ig-like_fold"/>
</dbReference>
<dbReference type="AlphaFoldDB" id="A0A2G9UV50"/>
<organism evidence="4 5">
    <name type="scientific">Teladorsagia circumcincta</name>
    <name type="common">Brown stomach worm</name>
    <name type="synonym">Ostertagia circumcincta</name>
    <dbReference type="NCBI Taxonomy" id="45464"/>
    <lineage>
        <taxon>Eukaryota</taxon>
        <taxon>Metazoa</taxon>
        <taxon>Ecdysozoa</taxon>
        <taxon>Nematoda</taxon>
        <taxon>Chromadorea</taxon>
        <taxon>Rhabditida</taxon>
        <taxon>Rhabditina</taxon>
        <taxon>Rhabditomorpha</taxon>
        <taxon>Strongyloidea</taxon>
        <taxon>Trichostrongylidae</taxon>
        <taxon>Teladorsagia</taxon>
    </lineage>
</organism>
<gene>
    <name evidence="4" type="ORF">TELCIR_03854</name>
</gene>
<proteinExistence type="predicted"/>
<evidence type="ECO:0000313" key="5">
    <source>
        <dbReference type="Proteomes" id="UP000230423"/>
    </source>
</evidence>
<dbReference type="SUPFAM" id="SSF49354">
    <property type="entry name" value="PapD-like"/>
    <property type="match status" value="1"/>
</dbReference>
<dbReference type="InterPro" id="IPR051774">
    <property type="entry name" value="Sperm-specific_class_P"/>
</dbReference>
<keyword evidence="5" id="KW-1185">Reference proteome</keyword>
<name>A0A2G9UV50_TELCI</name>